<name>A0A6J1LHY4_DROHY</name>
<sequence length="349" mass="40535">MNMGQRKVVRGEDQAPGDKVVDRRGKELDYTQLTLYDVMRMENYKASRFLKEETYPNIRPPISKCSHEKSGELLSEAFVKLGSKKPFGKDKRHDIMEIWRQTPNKDSLSFYGMGSRTDRPEAVKYRKALSNSLDIVNGVERKSKKSKQKPTKVVKPPKPKGAYVLNRNTLHCAISQMPRILQKTRAQNANRILHCPEDQQDDDEFGDSDIYFPLQVAFDMYKPPKPPKHGLRRHHMYCDLKCGIPENMCTYYQWLKYKEGTLPDNVQFALELEKELERELCINNNFEPKTFDDLYSNLVSCFEKNTYQISPCTIYGKCCRRPAERHVIQGCGEDKIFGPQECQCECAKH</sequence>
<keyword evidence="2" id="KW-1185">Reference proteome</keyword>
<dbReference type="AlphaFoldDB" id="A0A6J1LHY4"/>
<protein>
    <submittedName>
        <fullName evidence="3">Uncharacterized protein LOC111596121</fullName>
    </submittedName>
</protein>
<feature type="region of interest" description="Disordered" evidence="1">
    <location>
        <begin position="140"/>
        <end position="160"/>
    </location>
</feature>
<evidence type="ECO:0000313" key="2">
    <source>
        <dbReference type="Proteomes" id="UP000504633"/>
    </source>
</evidence>
<feature type="region of interest" description="Disordered" evidence="1">
    <location>
        <begin position="1"/>
        <end position="20"/>
    </location>
</feature>
<dbReference type="Proteomes" id="UP000504633">
    <property type="component" value="Unplaced"/>
</dbReference>
<feature type="compositionally biased region" description="Basic residues" evidence="1">
    <location>
        <begin position="142"/>
        <end position="158"/>
    </location>
</feature>
<organism evidence="2 3">
    <name type="scientific">Drosophila hydei</name>
    <name type="common">Fruit fly</name>
    <dbReference type="NCBI Taxonomy" id="7224"/>
    <lineage>
        <taxon>Eukaryota</taxon>
        <taxon>Metazoa</taxon>
        <taxon>Ecdysozoa</taxon>
        <taxon>Arthropoda</taxon>
        <taxon>Hexapoda</taxon>
        <taxon>Insecta</taxon>
        <taxon>Pterygota</taxon>
        <taxon>Neoptera</taxon>
        <taxon>Endopterygota</taxon>
        <taxon>Diptera</taxon>
        <taxon>Brachycera</taxon>
        <taxon>Muscomorpha</taxon>
        <taxon>Ephydroidea</taxon>
        <taxon>Drosophilidae</taxon>
        <taxon>Drosophila</taxon>
    </lineage>
</organism>
<dbReference type="KEGG" id="dhe:111596121"/>
<evidence type="ECO:0000256" key="1">
    <source>
        <dbReference type="SAM" id="MobiDB-lite"/>
    </source>
</evidence>
<reference evidence="3" key="1">
    <citation type="submission" date="2025-08" db="UniProtKB">
        <authorList>
            <consortium name="RefSeq"/>
        </authorList>
    </citation>
    <scope>IDENTIFICATION</scope>
    <source>
        <strain evidence="3">15085-1641.00</strain>
        <tissue evidence="3">Whole body</tissue>
    </source>
</reference>
<evidence type="ECO:0000313" key="3">
    <source>
        <dbReference type="RefSeq" id="XP_023165958.1"/>
    </source>
</evidence>
<proteinExistence type="predicted"/>
<dbReference type="OMA" id="VIQGCGE"/>
<accession>A0A6J1LHY4</accession>
<gene>
    <name evidence="3" type="primary">LOC111596121</name>
</gene>
<dbReference type="RefSeq" id="XP_023165958.1">
    <property type="nucleotide sequence ID" value="XM_023310190.2"/>
</dbReference>
<dbReference type="GeneID" id="111596121"/>
<dbReference type="OrthoDB" id="7871858at2759"/>